<organism evidence="1">
    <name type="scientific">uncultured bacterium</name>
    <name type="common">gcode 4</name>
    <dbReference type="NCBI Taxonomy" id="1234023"/>
    <lineage>
        <taxon>Bacteria</taxon>
        <taxon>environmental samples</taxon>
    </lineage>
</organism>
<accession>K2AEV1</accession>
<evidence type="ECO:0000313" key="1">
    <source>
        <dbReference type="EMBL" id="EKD66560.1"/>
    </source>
</evidence>
<gene>
    <name evidence="1" type="ORF">ACD_49C00034G0008</name>
</gene>
<dbReference type="EMBL" id="AMFJ01021620">
    <property type="protein sequence ID" value="EKD66560.1"/>
    <property type="molecule type" value="Genomic_DNA"/>
</dbReference>
<dbReference type="AlphaFoldDB" id="K2AEV1"/>
<name>K2AEV1_9BACT</name>
<sequence>MANTQINKIWDMLQSDVSNLESIAELKNDKQLESILSDIKKVLSNSPTKEQIQSAFDFISKLTSIKSAKELKEKQAKETSGRDIKNLSEEIWLYDDIQEKLVNFKKWFFDKNLQSLFISYLNLDQKEFDDVNMSSFVDVVWGVKWNSFEDWKKAWYVADGIFGNTELSQLNALKSKYDSNTSLKQKIDNIKEETKTDILLQNFWDKIRKQWHKVEHKESSYDKEKKQLDSFGEFINFISDINNDWKVEIKNTFEKKWYYLWLDGKKEQWQNIWEAFFARELGNKFQNIEEFNVLLKRLGINEINKSTTREQFKEIKEKFWSKMTEKMTKMWRNWNLDWFYAILNWAEAEKEFMRNNLETQASLEDEIDKLLNDPSIELQLNNKLTELKTRYWLKDVDDKKDLEILKKSLKEIIKNENKFNYWIFWWAISAKWGVRWGDLLGQIINSLDVKNYGGIIGFYISKEIYTSDDKKSKINLWIANFIPYISANQVVDIKDNNGEKIWIPQKLDWNVNVVPGISLSPVSAWVHAEFNVKDINRAIDNQITEAQKLMDNISLNEKWELEITKNITEENPQEWVEIFIHSFIKYFTEFKTWDKKLDTILLNNLKNWSITYFTNELYRQNQWWNVSGVSVWFVFSLFRPDTWIGFVWVNIQNRNQRFEDKQDKKIKPLLKLEKSEKKLKEMWFSKTEFNGKNVFEYSGPIRNFYAGKDVQIEENNWKIYMSWDIKSIVSTKEADNIASESYITLNNAEYGDKTYSKTINSSLVWETSSISISEKQISIKIDSDDKITKDVSELTLKYIENSDRYKKEFLLFQKEFAKVYENWSIDTARTKLGIFINKLSPEKKKALLSYYNQVTWDKKEQVMSNVLGYTAGDWRIRYFDKLHQNTPWSNKMRAKLWLSKDFKISDIKDWSKIVLDVSKPAERQNIISYLWVKDAKEQQEISKYLDSAERIYDYNGWVLEQNSEKKLKTEENAILFVNFTQKDWAGKRTFHDIVPMYWNLKVFAWKEGTEKMNDFSKKLEFVDKIPEKVLLSYFDQIKSANDWILNLNQVSNKQKIDFVKNILKWKDNNVSGSFDLSFVRWNACLNAAYMINNVKFAFKGSSKEITTFTPAVWSQEVANLATTNNEANFYTLWMAKTETWKKWEPEWGWDWTKTSDPWLWGGPAWGNQND</sequence>
<protein>
    <submittedName>
        <fullName evidence="1">Uncharacterized protein</fullName>
    </submittedName>
</protein>
<proteinExistence type="predicted"/>
<reference evidence="1" key="1">
    <citation type="journal article" date="2012" name="Science">
        <title>Fermentation, hydrogen, and sulfur metabolism in multiple uncultivated bacterial phyla.</title>
        <authorList>
            <person name="Wrighton K.C."/>
            <person name="Thomas B.C."/>
            <person name="Sharon I."/>
            <person name="Miller C.S."/>
            <person name="Castelle C.J."/>
            <person name="VerBerkmoes N.C."/>
            <person name="Wilkins M.J."/>
            <person name="Hettich R.L."/>
            <person name="Lipton M.S."/>
            <person name="Williams K.H."/>
            <person name="Long P.E."/>
            <person name="Banfield J.F."/>
        </authorList>
    </citation>
    <scope>NUCLEOTIDE SEQUENCE [LARGE SCALE GENOMIC DNA]</scope>
</reference>
<comment type="caution">
    <text evidence="1">The sequence shown here is derived from an EMBL/GenBank/DDBJ whole genome shotgun (WGS) entry which is preliminary data.</text>
</comment>